<keyword evidence="2" id="KW-1185">Reference proteome</keyword>
<proteinExistence type="predicted"/>
<dbReference type="Proteomes" id="UP001178508">
    <property type="component" value="Chromosome 2"/>
</dbReference>
<dbReference type="EMBL" id="OY660865">
    <property type="protein sequence ID" value="CAJ1050865.1"/>
    <property type="molecule type" value="Genomic_DNA"/>
</dbReference>
<organism evidence="1 2">
    <name type="scientific">Xyrichtys novacula</name>
    <name type="common">Pearly razorfish</name>
    <name type="synonym">Hemipteronotus novacula</name>
    <dbReference type="NCBI Taxonomy" id="13765"/>
    <lineage>
        <taxon>Eukaryota</taxon>
        <taxon>Metazoa</taxon>
        <taxon>Chordata</taxon>
        <taxon>Craniata</taxon>
        <taxon>Vertebrata</taxon>
        <taxon>Euteleostomi</taxon>
        <taxon>Actinopterygii</taxon>
        <taxon>Neopterygii</taxon>
        <taxon>Teleostei</taxon>
        <taxon>Neoteleostei</taxon>
        <taxon>Acanthomorphata</taxon>
        <taxon>Eupercaria</taxon>
        <taxon>Labriformes</taxon>
        <taxon>Labridae</taxon>
        <taxon>Xyrichtys</taxon>
    </lineage>
</organism>
<name>A0AAV1EQ47_XYRNO</name>
<protein>
    <submittedName>
        <fullName evidence="1">Uncharacterized protein</fullName>
    </submittedName>
</protein>
<evidence type="ECO:0000313" key="1">
    <source>
        <dbReference type="EMBL" id="CAJ1050865.1"/>
    </source>
</evidence>
<sequence>MLGKTITDFIGTPITLETTSNLSSQSQKLQFQECHLEAVPRSESNPTEPHVEDVSFTAEMNIFTAQLQTTAFISFNYLTSISFIQAPCSCTCLLKPAAGRAHLTSVSGASIQNQGRERAAEDQNRVNIDFALESNR</sequence>
<reference evidence="1" key="1">
    <citation type="submission" date="2023-08" db="EMBL/GenBank/DDBJ databases">
        <authorList>
            <person name="Alioto T."/>
            <person name="Alioto T."/>
            <person name="Gomez Garrido J."/>
        </authorList>
    </citation>
    <scope>NUCLEOTIDE SEQUENCE</scope>
</reference>
<dbReference type="AlphaFoldDB" id="A0AAV1EQ47"/>
<accession>A0AAV1EQ47</accession>
<evidence type="ECO:0000313" key="2">
    <source>
        <dbReference type="Proteomes" id="UP001178508"/>
    </source>
</evidence>
<gene>
    <name evidence="1" type="ORF">XNOV1_A011310</name>
</gene>